<gene>
    <name evidence="2" type="ORF">PGTG_11432</name>
</gene>
<dbReference type="eggNOG" id="ENOG502S7P8">
    <property type="taxonomic scope" value="Eukaryota"/>
</dbReference>
<reference key="1">
    <citation type="submission" date="2007-01" db="EMBL/GenBank/DDBJ databases">
        <title>The Genome Sequence of Puccinia graminis f. sp. tritici Strain CRL 75-36-700-3.</title>
        <authorList>
            <consortium name="The Broad Institute Genome Sequencing Platform"/>
            <person name="Birren B."/>
            <person name="Lander E."/>
            <person name="Galagan J."/>
            <person name="Nusbaum C."/>
            <person name="Devon K."/>
            <person name="Cuomo C."/>
            <person name="Jaffe D."/>
            <person name="Butler J."/>
            <person name="Alvarez P."/>
            <person name="Gnerre S."/>
            <person name="Grabherr M."/>
            <person name="Mauceli E."/>
            <person name="Brockman W."/>
            <person name="Young S."/>
            <person name="LaButti K."/>
            <person name="Sykes S."/>
            <person name="DeCaprio D."/>
            <person name="Crawford M."/>
            <person name="Koehrsen M."/>
            <person name="Engels R."/>
            <person name="Montgomery P."/>
            <person name="Pearson M."/>
            <person name="Howarth C."/>
            <person name="Larson L."/>
            <person name="White J."/>
            <person name="Zeng Q."/>
            <person name="Kodira C."/>
            <person name="Yandava C."/>
            <person name="Alvarado L."/>
            <person name="O'Leary S."/>
            <person name="Szabo L."/>
            <person name="Dean R."/>
            <person name="Schein J."/>
        </authorList>
    </citation>
    <scope>NUCLEOTIDE SEQUENCE</scope>
    <source>
        <strain>CRL 75-36-700-3</strain>
    </source>
</reference>
<dbReference type="KEGG" id="pgr:PGTG_11432"/>
<dbReference type="HOGENOM" id="CLU_005992_2_1_1"/>
<protein>
    <submittedName>
        <fullName evidence="2">Uncharacterized protein</fullName>
    </submittedName>
</protein>
<sequence>MYCSEIARWTPVQLSWIYGLLEEYYKIHFAVLFKQFMVPKITQPKREDLARNVVNFSKAQQEGFISAWLEIFGGTDSKAALGHLKGCQQHYQASITRVKRNRSVIRADEVQSFEKLCEGLLLLPVEGGATHEEKVDEIRRRFPKTKRWLDWWTAADVEAMLFPGRGESRPDGRSTCDGLPATTNAQERKKSLYYGMAELFAFVKALERDWNLVLRGILIAYGSQPSKMKDVAHSLGWIKPTKRQKAASNDGRPPDTTDALLSESERPRKDKKLGRPVNSPNINRNPVSTFPTYLASKEDKYKNRCWLAAALESLYAVYSPLWLQEAGGKKTDLFFELVAHFSRRTTFELIKPQSIRYTLTSGSNKIYLAAQEMSPQSFLDGEFASCDMFMQMVLDPSKNKSKTLPKLFQVNEIRNYTCRQHPGSKEQPTVNRNLTVLRITKDMFDSNCIAPDNPQSLLSLWTDHGLEQISGLYCRTPDRNTAKHKRKGSSRSSKDIDILPSSDSYLCMAFMGGVNWPFKIEVFGYQYTLISCGFWGGNHYWGKVLRNANGMTGVWLHDDRANGGYARCIDEEPGKISGAQDNTSWVIYSRHWMPDKKLLVDQGIANIRRDNPQFTKSMPFDYMHTIIHSNSHMAIPVYSGTQPTLSIPAIEITQPQDLESQSEQPPLQGLKIRIRKSKPSSPTASPNGSVVPALPSSAPPGPPLSSLSPTSATPASSAPPIVPAKLGGSQLHTASAPTSKRSKKPTAAKGIKPPAQQATSSQEEFIPAPLTDADWDRMVAFSAARWKKIEEEVTLPGHQLKVISPVPLQEEGSRPAPEQPL</sequence>
<keyword evidence="3" id="KW-1185">Reference proteome</keyword>
<dbReference type="OrthoDB" id="2624269at2759"/>
<feature type="region of interest" description="Disordered" evidence="1">
    <location>
        <begin position="674"/>
        <end position="770"/>
    </location>
</feature>
<accession>E3KLR4</accession>
<evidence type="ECO:0000256" key="1">
    <source>
        <dbReference type="SAM" id="MobiDB-lite"/>
    </source>
</evidence>
<evidence type="ECO:0000313" key="3">
    <source>
        <dbReference type="Proteomes" id="UP000008783"/>
    </source>
</evidence>
<feature type="compositionally biased region" description="Polar residues" evidence="1">
    <location>
        <begin position="730"/>
        <end position="739"/>
    </location>
</feature>
<dbReference type="VEuPathDB" id="FungiDB:PGTG_11432"/>
<feature type="region of interest" description="Disordered" evidence="1">
    <location>
        <begin position="163"/>
        <end position="182"/>
    </location>
</feature>
<dbReference type="RefSeq" id="XP_003329682.1">
    <property type="nucleotide sequence ID" value="XM_003329634.1"/>
</dbReference>
<feature type="compositionally biased region" description="Low complexity" evidence="1">
    <location>
        <begin position="704"/>
        <end position="719"/>
    </location>
</feature>
<dbReference type="Proteomes" id="UP000008783">
    <property type="component" value="Unassembled WGS sequence"/>
</dbReference>
<organism evidence="2 3">
    <name type="scientific">Puccinia graminis f. sp. tritici (strain CRL 75-36-700-3 / race SCCL)</name>
    <name type="common">Black stem rust fungus</name>
    <dbReference type="NCBI Taxonomy" id="418459"/>
    <lineage>
        <taxon>Eukaryota</taxon>
        <taxon>Fungi</taxon>
        <taxon>Dikarya</taxon>
        <taxon>Basidiomycota</taxon>
        <taxon>Pucciniomycotina</taxon>
        <taxon>Pucciniomycetes</taxon>
        <taxon>Pucciniales</taxon>
        <taxon>Pucciniaceae</taxon>
        <taxon>Puccinia</taxon>
    </lineage>
</organism>
<dbReference type="GeneID" id="10527252"/>
<dbReference type="AlphaFoldDB" id="E3KLR4"/>
<feature type="region of interest" description="Disordered" evidence="1">
    <location>
        <begin position="242"/>
        <end position="284"/>
    </location>
</feature>
<proteinExistence type="predicted"/>
<reference evidence="3" key="2">
    <citation type="journal article" date="2011" name="Proc. Natl. Acad. Sci. U.S.A.">
        <title>Obligate biotrophy features unraveled by the genomic analysis of rust fungi.</title>
        <authorList>
            <person name="Duplessis S."/>
            <person name="Cuomo C.A."/>
            <person name="Lin Y.-C."/>
            <person name="Aerts A."/>
            <person name="Tisserant E."/>
            <person name="Veneault-Fourrey C."/>
            <person name="Joly D.L."/>
            <person name="Hacquard S."/>
            <person name="Amselem J."/>
            <person name="Cantarel B.L."/>
            <person name="Chiu R."/>
            <person name="Coutinho P.M."/>
            <person name="Feau N."/>
            <person name="Field M."/>
            <person name="Frey P."/>
            <person name="Gelhaye E."/>
            <person name="Goldberg J."/>
            <person name="Grabherr M.G."/>
            <person name="Kodira C.D."/>
            <person name="Kohler A."/>
            <person name="Kuees U."/>
            <person name="Lindquist E.A."/>
            <person name="Lucas S.M."/>
            <person name="Mago R."/>
            <person name="Mauceli E."/>
            <person name="Morin E."/>
            <person name="Murat C."/>
            <person name="Pangilinan J.L."/>
            <person name="Park R."/>
            <person name="Pearson M."/>
            <person name="Quesneville H."/>
            <person name="Rouhier N."/>
            <person name="Sakthikumar S."/>
            <person name="Salamov A.A."/>
            <person name="Schmutz J."/>
            <person name="Selles B."/>
            <person name="Shapiro H."/>
            <person name="Tanguay P."/>
            <person name="Tuskan G.A."/>
            <person name="Henrissat B."/>
            <person name="Van de Peer Y."/>
            <person name="Rouze P."/>
            <person name="Ellis J.G."/>
            <person name="Dodds P.N."/>
            <person name="Schein J.E."/>
            <person name="Zhong S."/>
            <person name="Hamelin R.C."/>
            <person name="Grigoriev I.V."/>
            <person name="Szabo L.J."/>
            <person name="Martin F."/>
        </authorList>
    </citation>
    <scope>NUCLEOTIDE SEQUENCE [LARGE SCALE GENOMIC DNA]</scope>
    <source>
        <strain evidence="3">CRL 75-36-700-3 / race SCCL</strain>
    </source>
</reference>
<dbReference type="InParanoid" id="E3KLR4"/>
<dbReference type="EMBL" id="DS178294">
    <property type="protein sequence ID" value="EFP85263.1"/>
    <property type="molecule type" value="Genomic_DNA"/>
</dbReference>
<evidence type="ECO:0000313" key="2">
    <source>
        <dbReference type="EMBL" id="EFP85263.1"/>
    </source>
</evidence>
<name>E3KLR4_PUCGT</name>